<sequence>MQFNSIDAAAKSGFAWSHTALGEPAEWPHCLRATLDIMLNSPLASVLMWGPEQVMLYNHAYVALLGSQHMAAPGARVPAILPAEWSWSAAALESAWAGAPGHYRGQTLQLWRDGVASERALDLYYTPIRDELARVRGVLCCLAAAAAPAAPPAPPRALRILVVEDNLDAQFLVCEMLQAFGHQVQAVGGGEEAAGILAAGRFDVLFTDVSLPGMSGVDLARAALRGQPGLQIIFASGFGDTLTRHVEFAATALQKPYDMELLKGALERIGAQLASGAPPP</sequence>
<dbReference type="PANTHER" id="PTHR45339">
    <property type="entry name" value="HYBRID SIGNAL TRANSDUCTION HISTIDINE KINASE J"/>
    <property type="match status" value="1"/>
</dbReference>
<dbReference type="PROSITE" id="PS50110">
    <property type="entry name" value="RESPONSE_REGULATORY"/>
    <property type="match status" value="1"/>
</dbReference>
<feature type="modified residue" description="4-aspartylphosphate" evidence="2">
    <location>
        <position position="208"/>
    </location>
</feature>
<reference evidence="4 5" key="1">
    <citation type="submission" date="2022-10" db="EMBL/GenBank/DDBJ databases">
        <title>Janthinobacterium sp. hw3 Genome sequencing.</title>
        <authorList>
            <person name="Park S."/>
        </authorList>
    </citation>
    <scope>NUCLEOTIDE SEQUENCE [LARGE SCALE GENOMIC DNA]</scope>
    <source>
        <strain evidence="5">hw3</strain>
    </source>
</reference>
<dbReference type="InterPro" id="IPR011006">
    <property type="entry name" value="CheY-like_superfamily"/>
</dbReference>
<evidence type="ECO:0000259" key="3">
    <source>
        <dbReference type="PROSITE" id="PS50110"/>
    </source>
</evidence>
<evidence type="ECO:0000313" key="5">
    <source>
        <dbReference type="Proteomes" id="UP001221208"/>
    </source>
</evidence>
<dbReference type="Pfam" id="PF00072">
    <property type="entry name" value="Response_reg"/>
    <property type="match status" value="1"/>
</dbReference>
<evidence type="ECO:0000313" key="4">
    <source>
        <dbReference type="EMBL" id="MDC8758174.1"/>
    </source>
</evidence>
<evidence type="ECO:0000256" key="2">
    <source>
        <dbReference type="PROSITE-ProRule" id="PRU00169"/>
    </source>
</evidence>
<organism evidence="4 5">
    <name type="scientific">Janthinobacterium fluminis</name>
    <dbReference type="NCBI Taxonomy" id="2987524"/>
    <lineage>
        <taxon>Bacteria</taxon>
        <taxon>Pseudomonadati</taxon>
        <taxon>Pseudomonadota</taxon>
        <taxon>Betaproteobacteria</taxon>
        <taxon>Burkholderiales</taxon>
        <taxon>Oxalobacteraceae</taxon>
        <taxon>Janthinobacterium</taxon>
    </lineage>
</organism>
<comment type="caution">
    <text evidence="4">The sequence shown here is derived from an EMBL/GenBank/DDBJ whole genome shotgun (WGS) entry which is preliminary data.</text>
</comment>
<dbReference type="EMBL" id="JAQQXR010000004">
    <property type="protein sequence ID" value="MDC8758174.1"/>
    <property type="molecule type" value="Genomic_DNA"/>
</dbReference>
<feature type="domain" description="Response regulatory" evidence="3">
    <location>
        <begin position="159"/>
        <end position="270"/>
    </location>
</feature>
<protein>
    <submittedName>
        <fullName evidence="4">Response regulator</fullName>
    </submittedName>
</protein>
<dbReference type="Proteomes" id="UP001221208">
    <property type="component" value="Unassembled WGS sequence"/>
</dbReference>
<dbReference type="RefSeq" id="WP_273670856.1">
    <property type="nucleotide sequence ID" value="NZ_JAQQXR010000004.1"/>
</dbReference>
<dbReference type="CDD" id="cd00156">
    <property type="entry name" value="REC"/>
    <property type="match status" value="1"/>
</dbReference>
<dbReference type="SUPFAM" id="SSF52172">
    <property type="entry name" value="CheY-like"/>
    <property type="match status" value="1"/>
</dbReference>
<dbReference type="PANTHER" id="PTHR45339:SF5">
    <property type="entry name" value="HISTIDINE KINASE"/>
    <property type="match status" value="1"/>
</dbReference>
<keyword evidence="5" id="KW-1185">Reference proteome</keyword>
<dbReference type="SMART" id="SM00448">
    <property type="entry name" value="REC"/>
    <property type="match status" value="1"/>
</dbReference>
<proteinExistence type="predicted"/>
<accession>A0ABT5JZY8</accession>
<name>A0ABT5JZY8_9BURK</name>
<dbReference type="Gene3D" id="3.30.450.20">
    <property type="entry name" value="PAS domain"/>
    <property type="match status" value="1"/>
</dbReference>
<dbReference type="Gene3D" id="3.40.50.2300">
    <property type="match status" value="1"/>
</dbReference>
<gene>
    <name evidence="4" type="ORF">OIK44_11305</name>
</gene>
<evidence type="ECO:0000256" key="1">
    <source>
        <dbReference type="ARBA" id="ARBA00022553"/>
    </source>
</evidence>
<keyword evidence="1 2" id="KW-0597">Phosphoprotein</keyword>
<dbReference type="InterPro" id="IPR001789">
    <property type="entry name" value="Sig_transdc_resp-reg_receiver"/>
</dbReference>